<dbReference type="InterPro" id="IPR031825">
    <property type="entry name" value="RXLR"/>
</dbReference>
<feature type="signal peptide" evidence="5">
    <location>
        <begin position="1"/>
        <end position="23"/>
    </location>
</feature>
<dbReference type="Pfam" id="PF16810">
    <property type="entry name" value="RXLR"/>
    <property type="match status" value="1"/>
</dbReference>
<gene>
    <name evidence="6" type="ORF">F443_07155</name>
</gene>
<dbReference type="EMBL" id="ANIZ01001189">
    <property type="protein sequence ID" value="ETI48869.1"/>
    <property type="molecule type" value="Genomic_DNA"/>
</dbReference>
<name>V9FBP0_PHYNI</name>
<keyword evidence="4 5" id="KW-0732">Signal</keyword>
<comment type="function">
    <text evidence="5">Effector that suppresses plant defense responses during pathogen infection.</text>
</comment>
<comment type="subcellular location">
    <subcellularLocation>
        <location evidence="1 5">Secreted</location>
    </subcellularLocation>
</comment>
<evidence type="ECO:0000256" key="4">
    <source>
        <dbReference type="ARBA" id="ARBA00022729"/>
    </source>
</evidence>
<protein>
    <recommendedName>
        <fullName evidence="5">RxLR effector protein</fullName>
    </recommendedName>
</protein>
<evidence type="ECO:0000256" key="2">
    <source>
        <dbReference type="ARBA" id="ARBA00010400"/>
    </source>
</evidence>
<evidence type="ECO:0000313" key="7">
    <source>
        <dbReference type="Proteomes" id="UP000018721"/>
    </source>
</evidence>
<accession>V9FBP0</accession>
<sequence length="244" mass="27414">MRLHPALLAVALACLASCTQTLATSVESSSTKWSPVITSNTFYRARLLRGVATSDDAEERDFFSQMAEAVAKWGTTTALLSLGKTDDEAKKILGLEKLSGEALKSHANYHILDEFLSKLRSRKVTQWLNKDTTTDEVWKALLLDDLSTKLDAKEFKQSEALKTYVEYVKKLDDDIVKFKRASFEPDNSSPLELAVKIHIWAKAGRDPAHALEIMGKNALKGSKNRKFYEEFLDLINGRKPIIDY</sequence>
<feature type="chain" id="PRO_5044998371" description="RxLR effector protein" evidence="5">
    <location>
        <begin position="24"/>
        <end position="244"/>
    </location>
</feature>
<dbReference type="OrthoDB" id="97973at2759"/>
<reference evidence="6 7" key="1">
    <citation type="submission" date="2013-11" db="EMBL/GenBank/DDBJ databases">
        <title>The Genome Sequence of Phytophthora parasitica P1569.</title>
        <authorList>
            <consortium name="The Broad Institute Genomics Platform"/>
            <person name="Russ C."/>
            <person name="Tyler B."/>
            <person name="Panabieres F."/>
            <person name="Shan W."/>
            <person name="Tripathy S."/>
            <person name="Grunwald N."/>
            <person name="Machado M."/>
            <person name="Johnson C.S."/>
            <person name="Arredondo F."/>
            <person name="Hong C."/>
            <person name="Coffey M."/>
            <person name="Young S.K."/>
            <person name="Zeng Q."/>
            <person name="Gargeya S."/>
            <person name="Fitzgerald M."/>
            <person name="Abouelleil A."/>
            <person name="Alvarado L."/>
            <person name="Chapman S.B."/>
            <person name="Gainer-Dewar J."/>
            <person name="Goldberg J."/>
            <person name="Griggs A."/>
            <person name="Gujja S."/>
            <person name="Hansen M."/>
            <person name="Howarth C."/>
            <person name="Imamovic A."/>
            <person name="Ireland A."/>
            <person name="Larimer J."/>
            <person name="McCowan C."/>
            <person name="Murphy C."/>
            <person name="Pearson M."/>
            <person name="Poon T.W."/>
            <person name="Priest M."/>
            <person name="Roberts A."/>
            <person name="Saif S."/>
            <person name="Shea T."/>
            <person name="Sykes S."/>
            <person name="Wortman J."/>
            <person name="Nusbaum C."/>
            <person name="Birren B."/>
        </authorList>
    </citation>
    <scope>NUCLEOTIDE SEQUENCE [LARGE SCALE GENOMIC DNA]</scope>
    <source>
        <strain evidence="6 7">P1569</strain>
    </source>
</reference>
<dbReference type="HOGENOM" id="CLU_071191_1_0_1"/>
<evidence type="ECO:0000256" key="1">
    <source>
        <dbReference type="ARBA" id="ARBA00004613"/>
    </source>
</evidence>
<comment type="similarity">
    <text evidence="2 5">Belongs to the RxLR effector family.</text>
</comment>
<dbReference type="eggNOG" id="ENOG502RFQ3">
    <property type="taxonomic scope" value="Eukaryota"/>
</dbReference>
<dbReference type="Proteomes" id="UP000018721">
    <property type="component" value="Unassembled WGS sequence"/>
</dbReference>
<evidence type="ECO:0000256" key="5">
    <source>
        <dbReference type="RuleBase" id="RU367124"/>
    </source>
</evidence>
<proteinExistence type="inferred from homology"/>
<keyword evidence="7" id="KW-1185">Reference proteome</keyword>
<organism evidence="6 7">
    <name type="scientific">Phytophthora nicotianae P1569</name>
    <dbReference type="NCBI Taxonomy" id="1317065"/>
    <lineage>
        <taxon>Eukaryota</taxon>
        <taxon>Sar</taxon>
        <taxon>Stramenopiles</taxon>
        <taxon>Oomycota</taxon>
        <taxon>Peronosporomycetes</taxon>
        <taxon>Peronosporales</taxon>
        <taxon>Peronosporaceae</taxon>
        <taxon>Phytophthora</taxon>
    </lineage>
</organism>
<evidence type="ECO:0000313" key="6">
    <source>
        <dbReference type="EMBL" id="ETI48869.1"/>
    </source>
</evidence>
<comment type="caution">
    <text evidence="6">The sequence shown here is derived from an EMBL/GenBank/DDBJ whole genome shotgun (WGS) entry which is preliminary data.</text>
</comment>
<dbReference type="AlphaFoldDB" id="V9FBP0"/>
<keyword evidence="3 5" id="KW-0964">Secreted</keyword>
<comment type="domain">
    <text evidence="5">The RxLR-dEER motif acts to carry the protein into the host cell cytoplasm through binding to cell surface phosphatidylinositol-3-phosphate.</text>
</comment>
<evidence type="ECO:0000256" key="3">
    <source>
        <dbReference type="ARBA" id="ARBA00022525"/>
    </source>
</evidence>